<evidence type="ECO:0000256" key="2">
    <source>
        <dbReference type="ARBA" id="ARBA00022692"/>
    </source>
</evidence>
<name>A0A9X2CK75_9GAMM</name>
<evidence type="ECO:0000256" key="1">
    <source>
        <dbReference type="ARBA" id="ARBA00009477"/>
    </source>
</evidence>
<dbReference type="Gene3D" id="2.40.30.170">
    <property type="match status" value="1"/>
</dbReference>
<keyword evidence="2" id="KW-0812">Transmembrane</keyword>
<evidence type="ECO:0000256" key="3">
    <source>
        <dbReference type="ARBA" id="ARBA00022989"/>
    </source>
</evidence>
<evidence type="ECO:0000256" key="5">
    <source>
        <dbReference type="SAM" id="Coils"/>
    </source>
</evidence>
<organism evidence="8 9">
    <name type="scientific">Shewanella gaetbuli</name>
    <dbReference type="NCBI Taxonomy" id="220752"/>
    <lineage>
        <taxon>Bacteria</taxon>
        <taxon>Pseudomonadati</taxon>
        <taxon>Pseudomonadota</taxon>
        <taxon>Gammaproteobacteria</taxon>
        <taxon>Alteromonadales</taxon>
        <taxon>Shewanellaceae</taxon>
        <taxon>Shewanella</taxon>
    </lineage>
</organism>
<evidence type="ECO:0000259" key="7">
    <source>
        <dbReference type="Pfam" id="PF25963"/>
    </source>
</evidence>
<comment type="similarity">
    <text evidence="1">Belongs to the membrane fusion protein (MFP) (TC 8.A.1) family.</text>
</comment>
<dbReference type="RefSeq" id="WP_248995513.1">
    <property type="nucleotide sequence ID" value="NZ_JAKIKP010000005.1"/>
</dbReference>
<evidence type="ECO:0000256" key="4">
    <source>
        <dbReference type="ARBA" id="ARBA00023136"/>
    </source>
</evidence>
<keyword evidence="9" id="KW-1185">Reference proteome</keyword>
<dbReference type="InterPro" id="IPR006143">
    <property type="entry name" value="RND_pump_MFP"/>
</dbReference>
<dbReference type="EMBL" id="JAKIKP010000005">
    <property type="protein sequence ID" value="MCL1142831.1"/>
    <property type="molecule type" value="Genomic_DNA"/>
</dbReference>
<sequence length="283" mass="30977">MKYFITAFFVVCAVAVGYHQYQTYQQAPWTRDGQVRAHIIQITPRVTGQIVEMNVDDDCRVEQGDVLFQIDSKPYEADLKKAQAGERQAAAMVEKAKNEYKRQSNLERATPGAVPELTLNNLANAVDMAKADLALAQAQVDTAEMNLSYTTVIAPTSGFITNLNYRIGSQVVANAPVVALIDESSFWIEGFFKETDLNGVDVDDEVTVQLMKADQPLSGTVTSIGFGISKSDGSTGNALLPNVNPSFEWIRLAQRIPVKVKLDNVPAGLQLRVGMTASVQVFK</sequence>
<keyword evidence="5" id="KW-0175">Coiled coil</keyword>
<dbReference type="Pfam" id="PF25917">
    <property type="entry name" value="BSH_RND"/>
    <property type="match status" value="1"/>
</dbReference>
<dbReference type="InterPro" id="IPR058634">
    <property type="entry name" value="AaeA-lik-b-barrel"/>
</dbReference>
<proteinExistence type="inferred from homology"/>
<dbReference type="AlphaFoldDB" id="A0A9X2CK75"/>
<dbReference type="Pfam" id="PF25963">
    <property type="entry name" value="Beta-barrel_AAEA"/>
    <property type="match status" value="1"/>
</dbReference>
<dbReference type="GO" id="GO:0022857">
    <property type="term" value="F:transmembrane transporter activity"/>
    <property type="evidence" value="ECO:0007669"/>
    <property type="project" value="InterPro"/>
</dbReference>
<dbReference type="Gene3D" id="2.40.50.100">
    <property type="match status" value="1"/>
</dbReference>
<comment type="caution">
    <text evidence="8">The sequence shown here is derived from an EMBL/GenBank/DDBJ whole genome shotgun (WGS) entry which is preliminary data.</text>
</comment>
<feature type="domain" description="Multidrug resistance protein MdtA-like barrel-sandwich hybrid" evidence="6">
    <location>
        <begin position="39"/>
        <end position="178"/>
    </location>
</feature>
<dbReference type="InterPro" id="IPR058625">
    <property type="entry name" value="MdtA-like_BSH"/>
</dbReference>
<evidence type="ECO:0000259" key="6">
    <source>
        <dbReference type="Pfam" id="PF25917"/>
    </source>
</evidence>
<feature type="domain" description="p-hydroxybenzoic acid efflux pump subunit AaeA-like beta-barrel" evidence="7">
    <location>
        <begin position="185"/>
        <end position="281"/>
    </location>
</feature>
<dbReference type="PANTHER" id="PTHR30367">
    <property type="entry name" value="P-HYDROXYBENZOIC ACID EFFLUX PUMP SUBUNIT AAEA-RELATED"/>
    <property type="match status" value="1"/>
</dbReference>
<dbReference type="SUPFAM" id="SSF111369">
    <property type="entry name" value="HlyD-like secretion proteins"/>
    <property type="match status" value="1"/>
</dbReference>
<reference evidence="8" key="1">
    <citation type="submission" date="2022-01" db="EMBL/GenBank/DDBJ databases">
        <title>Whole genome-based taxonomy of the Shewanellaceae.</title>
        <authorList>
            <person name="Martin-Rodriguez A.J."/>
        </authorList>
    </citation>
    <scope>NUCLEOTIDE SEQUENCE</scope>
    <source>
        <strain evidence="8">DSM 16422</strain>
    </source>
</reference>
<dbReference type="PANTHER" id="PTHR30367:SF1">
    <property type="entry name" value="MULTIDRUG RESISTANCE PROTEIN MDTN"/>
    <property type="match status" value="1"/>
</dbReference>
<feature type="coiled-coil region" evidence="5">
    <location>
        <begin position="79"/>
        <end position="146"/>
    </location>
</feature>
<keyword evidence="4" id="KW-0472">Membrane</keyword>
<evidence type="ECO:0000313" key="8">
    <source>
        <dbReference type="EMBL" id="MCL1142831.1"/>
    </source>
</evidence>
<dbReference type="GO" id="GO:0016020">
    <property type="term" value="C:membrane"/>
    <property type="evidence" value="ECO:0007669"/>
    <property type="project" value="InterPro"/>
</dbReference>
<protein>
    <submittedName>
        <fullName evidence="8">HlyD family secretion protein</fullName>
    </submittedName>
</protein>
<dbReference type="Proteomes" id="UP001139333">
    <property type="component" value="Unassembled WGS sequence"/>
</dbReference>
<evidence type="ECO:0000313" key="9">
    <source>
        <dbReference type="Proteomes" id="UP001139333"/>
    </source>
</evidence>
<keyword evidence="3" id="KW-1133">Transmembrane helix</keyword>
<gene>
    <name evidence="8" type="ORF">L2672_09020</name>
</gene>
<dbReference type="InterPro" id="IPR050393">
    <property type="entry name" value="MFP_Efflux_Pump"/>
</dbReference>
<accession>A0A9X2CK75</accession>
<dbReference type="NCBIfam" id="TIGR01730">
    <property type="entry name" value="RND_mfp"/>
    <property type="match status" value="1"/>
</dbReference>